<protein>
    <submittedName>
        <fullName evidence="1">Uncharacterized protein</fullName>
    </submittedName>
</protein>
<proteinExistence type="predicted"/>
<name>N1QBP2_PSEFD</name>
<keyword evidence="2" id="KW-1185">Reference proteome</keyword>
<dbReference type="KEGG" id="pfj:MYCFIDRAFT_209858"/>
<evidence type="ECO:0000313" key="1">
    <source>
        <dbReference type="EMBL" id="EME88613.1"/>
    </source>
</evidence>
<dbReference type="HOGENOM" id="CLU_1922141_0_0_1"/>
<dbReference type="Proteomes" id="UP000016932">
    <property type="component" value="Unassembled WGS sequence"/>
</dbReference>
<dbReference type="AlphaFoldDB" id="N1QBP2"/>
<dbReference type="GeneID" id="19336920"/>
<gene>
    <name evidence="1" type="ORF">MYCFIDRAFT_209858</name>
</gene>
<feature type="non-terminal residue" evidence="1">
    <location>
        <position position="132"/>
    </location>
</feature>
<accession>N1QBP2</accession>
<dbReference type="RefSeq" id="XP_007921582.1">
    <property type="nucleotide sequence ID" value="XM_007923391.1"/>
</dbReference>
<dbReference type="VEuPathDB" id="FungiDB:MYCFIDRAFT_209858"/>
<organism evidence="1 2">
    <name type="scientific">Pseudocercospora fijiensis (strain CIRAD86)</name>
    <name type="common">Black leaf streak disease fungus</name>
    <name type="synonym">Mycosphaerella fijiensis</name>
    <dbReference type="NCBI Taxonomy" id="383855"/>
    <lineage>
        <taxon>Eukaryota</taxon>
        <taxon>Fungi</taxon>
        <taxon>Dikarya</taxon>
        <taxon>Ascomycota</taxon>
        <taxon>Pezizomycotina</taxon>
        <taxon>Dothideomycetes</taxon>
        <taxon>Dothideomycetidae</taxon>
        <taxon>Mycosphaerellales</taxon>
        <taxon>Mycosphaerellaceae</taxon>
        <taxon>Pseudocercospora</taxon>
    </lineage>
</organism>
<dbReference type="EMBL" id="KB446555">
    <property type="protein sequence ID" value="EME88613.1"/>
    <property type="molecule type" value="Genomic_DNA"/>
</dbReference>
<sequence>MSNKRRRWSCTTGSRQTEQRYTRAPCYSAHSRFLHSFLSCSQRQPCHTTVMLDQMLQFCFFCHALCQIQHRHGNCKCPSTLRTTRRIDADVTWNTSERGRLRACRPEYGQLRGRTATPILDCPQIKTRETST</sequence>
<evidence type="ECO:0000313" key="2">
    <source>
        <dbReference type="Proteomes" id="UP000016932"/>
    </source>
</evidence>
<reference evidence="1 2" key="1">
    <citation type="journal article" date="2012" name="PLoS Pathog.">
        <title>Diverse lifestyles and strategies of plant pathogenesis encoded in the genomes of eighteen Dothideomycetes fungi.</title>
        <authorList>
            <person name="Ohm R.A."/>
            <person name="Feau N."/>
            <person name="Henrissat B."/>
            <person name="Schoch C.L."/>
            <person name="Horwitz B.A."/>
            <person name="Barry K.W."/>
            <person name="Condon B.J."/>
            <person name="Copeland A.C."/>
            <person name="Dhillon B."/>
            <person name="Glaser F."/>
            <person name="Hesse C.N."/>
            <person name="Kosti I."/>
            <person name="LaButti K."/>
            <person name="Lindquist E.A."/>
            <person name="Lucas S."/>
            <person name="Salamov A.A."/>
            <person name="Bradshaw R.E."/>
            <person name="Ciuffetti L."/>
            <person name="Hamelin R.C."/>
            <person name="Kema G.H.J."/>
            <person name="Lawrence C."/>
            <person name="Scott J.A."/>
            <person name="Spatafora J.W."/>
            <person name="Turgeon B.G."/>
            <person name="de Wit P.J.G.M."/>
            <person name="Zhong S."/>
            <person name="Goodwin S.B."/>
            <person name="Grigoriev I.V."/>
        </authorList>
    </citation>
    <scope>NUCLEOTIDE SEQUENCE [LARGE SCALE GENOMIC DNA]</scope>
    <source>
        <strain evidence="1 2">CIRAD86</strain>
    </source>
</reference>